<evidence type="ECO:0000256" key="1">
    <source>
        <dbReference type="ARBA" id="ARBA00022801"/>
    </source>
</evidence>
<accession>A0ABT9DEF0</accession>
<dbReference type="PANTHER" id="PTHR35561:SF1">
    <property type="entry name" value="RNA 2',3'-CYCLIC PHOSPHODIESTERASE"/>
    <property type="match status" value="1"/>
</dbReference>
<dbReference type="PANTHER" id="PTHR35561">
    <property type="entry name" value="RNA 2',3'-CYCLIC PHOSPHODIESTERASE"/>
    <property type="match status" value="1"/>
</dbReference>
<keyword evidence="5" id="KW-1185">Reference proteome</keyword>
<dbReference type="HAMAP" id="MF_01940">
    <property type="entry name" value="RNA_CPDase"/>
    <property type="match status" value="1"/>
</dbReference>
<comment type="caution">
    <text evidence="4">The sequence shown here is derived from an EMBL/GenBank/DDBJ whole genome shotgun (WGS) entry which is preliminary data.</text>
</comment>
<sequence>MRLFASLRPPVPVLDHLRHALVLATAGAELPVRWTAEENWHLTVAFYGEVPDGAADELADALAEVAAGVPPFSLRLRGAGVFAGRTVWVGAAGDLDAMATLAARARAAGESISAFRDRERLRPHLTVGRVVAEPRRRVWRRVTPTAVDRLVHALALYEGPTWTVDTLLLEQSWPGAGRGGGPLYDTRASHPLG</sequence>
<dbReference type="Proteomes" id="UP001232536">
    <property type="component" value="Unassembled WGS sequence"/>
</dbReference>
<reference evidence="4 5" key="1">
    <citation type="submission" date="2023-07" db="EMBL/GenBank/DDBJ databases">
        <title>Description of novel actinomycetes strains, isolated from tidal flat sediment.</title>
        <authorList>
            <person name="Lu C."/>
        </authorList>
    </citation>
    <scope>NUCLEOTIDE SEQUENCE [LARGE SCALE GENOMIC DNA]</scope>
    <source>
        <strain evidence="4 5">SYSU T00b441</strain>
    </source>
</reference>
<dbReference type="Pfam" id="PF02834">
    <property type="entry name" value="LigT_PEase"/>
    <property type="match status" value="1"/>
</dbReference>
<dbReference type="EC" id="3.1.4.58" evidence="2"/>
<proteinExistence type="inferred from homology"/>
<evidence type="ECO:0000259" key="3">
    <source>
        <dbReference type="Pfam" id="PF02834"/>
    </source>
</evidence>
<dbReference type="Gene3D" id="3.90.1140.10">
    <property type="entry name" value="Cyclic phosphodiesterase"/>
    <property type="match status" value="1"/>
</dbReference>
<feature type="domain" description="Phosphoesterase HXTX" evidence="3">
    <location>
        <begin position="28"/>
        <end position="85"/>
    </location>
</feature>
<comment type="similarity">
    <text evidence="2">Belongs to the 2H phosphoesterase superfamily. ThpR family.</text>
</comment>
<organism evidence="4 5">
    <name type="scientific">Actinotalea lenta</name>
    <dbReference type="NCBI Taxonomy" id="3064654"/>
    <lineage>
        <taxon>Bacteria</taxon>
        <taxon>Bacillati</taxon>
        <taxon>Actinomycetota</taxon>
        <taxon>Actinomycetes</taxon>
        <taxon>Micrococcales</taxon>
        <taxon>Cellulomonadaceae</taxon>
        <taxon>Actinotalea</taxon>
    </lineage>
</organism>
<comment type="function">
    <text evidence="2">Hydrolyzes RNA 2',3'-cyclic phosphodiester to an RNA 2'-phosphomonoester.</text>
</comment>
<dbReference type="RefSeq" id="WP_304601080.1">
    <property type="nucleotide sequence ID" value="NZ_JAUQYP010000001.1"/>
</dbReference>
<dbReference type="NCBIfam" id="TIGR02258">
    <property type="entry name" value="2_5_ligase"/>
    <property type="match status" value="1"/>
</dbReference>
<feature type="short sequence motif" description="HXTX 2" evidence="2">
    <location>
        <begin position="124"/>
        <end position="127"/>
    </location>
</feature>
<feature type="active site" description="Proton donor" evidence="2">
    <location>
        <position position="41"/>
    </location>
</feature>
<name>A0ABT9DEF0_9CELL</name>
<dbReference type="InterPro" id="IPR009097">
    <property type="entry name" value="Cyclic_Pdiesterase"/>
</dbReference>
<dbReference type="EMBL" id="JAUQYP010000001">
    <property type="protein sequence ID" value="MDO8107457.1"/>
    <property type="molecule type" value="Genomic_DNA"/>
</dbReference>
<dbReference type="SUPFAM" id="SSF55144">
    <property type="entry name" value="LigT-like"/>
    <property type="match status" value="1"/>
</dbReference>
<evidence type="ECO:0000313" key="4">
    <source>
        <dbReference type="EMBL" id="MDO8107457.1"/>
    </source>
</evidence>
<dbReference type="InterPro" id="IPR014051">
    <property type="entry name" value="Phosphoesterase_HXTX"/>
</dbReference>
<comment type="catalytic activity">
    <reaction evidence="2">
        <text>a 3'-end 2',3'-cyclophospho-ribonucleotide-RNA + H2O = a 3'-end 2'-phospho-ribonucleotide-RNA + H(+)</text>
        <dbReference type="Rhea" id="RHEA:11828"/>
        <dbReference type="Rhea" id="RHEA-COMP:10464"/>
        <dbReference type="Rhea" id="RHEA-COMP:17353"/>
        <dbReference type="ChEBI" id="CHEBI:15377"/>
        <dbReference type="ChEBI" id="CHEBI:15378"/>
        <dbReference type="ChEBI" id="CHEBI:83064"/>
        <dbReference type="ChEBI" id="CHEBI:173113"/>
        <dbReference type="EC" id="3.1.4.58"/>
    </reaction>
</comment>
<evidence type="ECO:0000313" key="5">
    <source>
        <dbReference type="Proteomes" id="UP001232536"/>
    </source>
</evidence>
<feature type="active site" description="Proton acceptor" evidence="2">
    <location>
        <position position="124"/>
    </location>
</feature>
<dbReference type="InterPro" id="IPR004175">
    <property type="entry name" value="RNA_CPDase"/>
</dbReference>
<protein>
    <recommendedName>
        <fullName evidence="2">RNA 2',3'-cyclic phosphodiesterase</fullName>
        <shortName evidence="2">RNA 2',3'-CPDase</shortName>
        <ecNumber evidence="2">3.1.4.58</ecNumber>
    </recommendedName>
</protein>
<evidence type="ECO:0000256" key="2">
    <source>
        <dbReference type="HAMAP-Rule" id="MF_01940"/>
    </source>
</evidence>
<feature type="short sequence motif" description="HXTX 1" evidence="2">
    <location>
        <begin position="41"/>
        <end position="44"/>
    </location>
</feature>
<keyword evidence="1 2" id="KW-0378">Hydrolase</keyword>
<gene>
    <name evidence="4" type="primary">thpR</name>
    <name evidence="4" type="ORF">Q6348_09640</name>
</gene>